<feature type="region of interest" description="Disordered" evidence="1">
    <location>
        <begin position="19"/>
        <end position="96"/>
    </location>
</feature>
<feature type="compositionally biased region" description="Basic and acidic residues" evidence="1">
    <location>
        <begin position="62"/>
        <end position="71"/>
    </location>
</feature>
<gene>
    <name evidence="2" type="ORF">SORBI_3001G139600</name>
</gene>
<name>A0A1B6QIW4_SORBI</name>
<proteinExistence type="predicted"/>
<reference evidence="3" key="2">
    <citation type="journal article" date="2018" name="Plant J.">
        <title>The Sorghum bicolor reference genome: improved assembly, gene annotations, a transcriptome atlas, and signatures of genome organization.</title>
        <authorList>
            <person name="McCormick R.F."/>
            <person name="Truong S.K."/>
            <person name="Sreedasyam A."/>
            <person name="Jenkins J."/>
            <person name="Shu S."/>
            <person name="Sims D."/>
            <person name="Kennedy M."/>
            <person name="Amirebrahimi M."/>
            <person name="Weers B.D."/>
            <person name="McKinley B."/>
            <person name="Mattison A."/>
            <person name="Morishige D.T."/>
            <person name="Grimwood J."/>
            <person name="Schmutz J."/>
            <person name="Mullet J.E."/>
        </authorList>
    </citation>
    <scope>NUCLEOTIDE SEQUENCE [LARGE SCALE GENOMIC DNA]</scope>
    <source>
        <strain evidence="3">cv. BTx623</strain>
    </source>
</reference>
<evidence type="ECO:0000313" key="2">
    <source>
        <dbReference type="EMBL" id="KXG37861.1"/>
    </source>
</evidence>
<dbReference type="Proteomes" id="UP000000768">
    <property type="component" value="Chromosome 1"/>
</dbReference>
<dbReference type="Gramene" id="KXG37861">
    <property type="protein sequence ID" value="KXG37861"/>
    <property type="gene ID" value="SORBI_3001G139600"/>
</dbReference>
<feature type="compositionally biased region" description="Pro residues" evidence="1">
    <location>
        <begin position="37"/>
        <end position="47"/>
    </location>
</feature>
<evidence type="ECO:0000256" key="1">
    <source>
        <dbReference type="SAM" id="MobiDB-lite"/>
    </source>
</evidence>
<reference evidence="2 3" key="1">
    <citation type="journal article" date="2009" name="Nature">
        <title>The Sorghum bicolor genome and the diversification of grasses.</title>
        <authorList>
            <person name="Paterson A.H."/>
            <person name="Bowers J.E."/>
            <person name="Bruggmann R."/>
            <person name="Dubchak I."/>
            <person name="Grimwood J."/>
            <person name="Gundlach H."/>
            <person name="Haberer G."/>
            <person name="Hellsten U."/>
            <person name="Mitros T."/>
            <person name="Poliakov A."/>
            <person name="Schmutz J."/>
            <person name="Spannagl M."/>
            <person name="Tang H."/>
            <person name="Wang X."/>
            <person name="Wicker T."/>
            <person name="Bharti A.K."/>
            <person name="Chapman J."/>
            <person name="Feltus F.A."/>
            <person name="Gowik U."/>
            <person name="Grigoriev I.V."/>
            <person name="Lyons E."/>
            <person name="Maher C.A."/>
            <person name="Martis M."/>
            <person name="Narechania A."/>
            <person name="Otillar R.P."/>
            <person name="Penning B.W."/>
            <person name="Salamov A.A."/>
            <person name="Wang Y."/>
            <person name="Zhang L."/>
            <person name="Carpita N.C."/>
            <person name="Freeling M."/>
            <person name="Gingle A.R."/>
            <person name="Hash C.T."/>
            <person name="Keller B."/>
            <person name="Klein P."/>
            <person name="Kresovich S."/>
            <person name="McCann M.C."/>
            <person name="Ming R."/>
            <person name="Peterson D.G."/>
            <person name="Mehboob-ur-Rahman"/>
            <person name="Ware D."/>
            <person name="Westhoff P."/>
            <person name="Mayer K.F."/>
            <person name="Messing J."/>
            <person name="Rokhsar D.S."/>
        </authorList>
    </citation>
    <scope>NUCLEOTIDE SEQUENCE [LARGE SCALE GENOMIC DNA]</scope>
    <source>
        <strain evidence="3">cv. BTx623</strain>
    </source>
</reference>
<feature type="compositionally biased region" description="Low complexity" evidence="1">
    <location>
        <begin position="19"/>
        <end position="36"/>
    </location>
</feature>
<organism evidence="2 3">
    <name type="scientific">Sorghum bicolor</name>
    <name type="common">Sorghum</name>
    <name type="synonym">Sorghum vulgare</name>
    <dbReference type="NCBI Taxonomy" id="4558"/>
    <lineage>
        <taxon>Eukaryota</taxon>
        <taxon>Viridiplantae</taxon>
        <taxon>Streptophyta</taxon>
        <taxon>Embryophyta</taxon>
        <taxon>Tracheophyta</taxon>
        <taxon>Spermatophyta</taxon>
        <taxon>Magnoliopsida</taxon>
        <taxon>Liliopsida</taxon>
        <taxon>Poales</taxon>
        <taxon>Poaceae</taxon>
        <taxon>PACMAD clade</taxon>
        <taxon>Panicoideae</taxon>
        <taxon>Andropogonodae</taxon>
        <taxon>Andropogoneae</taxon>
        <taxon>Sorghinae</taxon>
        <taxon>Sorghum</taxon>
    </lineage>
</organism>
<keyword evidence="3" id="KW-1185">Reference proteome</keyword>
<dbReference type="InParanoid" id="A0A1B6QIW4"/>
<accession>A0A1B6QIW4</accession>
<sequence length="135" mass="14290">MPYFSPFCPLLLIHSVTVDSPSASSPVTSVRPTSTTSPPPSTSPSPRWPCRREAPASAAQLRRQEPQRQQEEGTTPDQEVAHAGWSLPLRGEGRADGALVQPEELLDEEAVGGEALGRRDAIAAADAAARVATLP</sequence>
<dbReference type="AlphaFoldDB" id="A0A1B6QIW4"/>
<protein>
    <submittedName>
        <fullName evidence="2">Uncharacterized protein</fullName>
    </submittedName>
</protein>
<evidence type="ECO:0000313" key="3">
    <source>
        <dbReference type="Proteomes" id="UP000000768"/>
    </source>
</evidence>
<dbReference type="EMBL" id="CM000760">
    <property type="protein sequence ID" value="KXG37861.1"/>
    <property type="molecule type" value="Genomic_DNA"/>
</dbReference>